<dbReference type="AlphaFoldDB" id="A0A371FUS3"/>
<protein>
    <submittedName>
        <fullName evidence="1">Uncharacterized protein</fullName>
    </submittedName>
</protein>
<keyword evidence="2" id="KW-1185">Reference proteome</keyword>
<reference evidence="1" key="1">
    <citation type="submission" date="2018-05" db="EMBL/GenBank/DDBJ databases">
        <title>Draft genome of Mucuna pruriens seed.</title>
        <authorList>
            <person name="Nnadi N.E."/>
            <person name="Vos R."/>
            <person name="Hasami M.H."/>
            <person name="Devisetty U.K."/>
            <person name="Aguiy J.C."/>
        </authorList>
    </citation>
    <scope>NUCLEOTIDE SEQUENCE [LARGE SCALE GENOMIC DNA]</scope>
    <source>
        <strain evidence="1">JCA_2017</strain>
    </source>
</reference>
<dbReference type="OrthoDB" id="1435561at2759"/>
<proteinExistence type="predicted"/>
<evidence type="ECO:0000313" key="2">
    <source>
        <dbReference type="Proteomes" id="UP000257109"/>
    </source>
</evidence>
<dbReference type="Proteomes" id="UP000257109">
    <property type="component" value="Unassembled WGS sequence"/>
</dbReference>
<name>A0A371FUS3_MUCPR</name>
<organism evidence="1 2">
    <name type="scientific">Mucuna pruriens</name>
    <name type="common">Velvet bean</name>
    <name type="synonym">Dolichos pruriens</name>
    <dbReference type="NCBI Taxonomy" id="157652"/>
    <lineage>
        <taxon>Eukaryota</taxon>
        <taxon>Viridiplantae</taxon>
        <taxon>Streptophyta</taxon>
        <taxon>Embryophyta</taxon>
        <taxon>Tracheophyta</taxon>
        <taxon>Spermatophyta</taxon>
        <taxon>Magnoliopsida</taxon>
        <taxon>eudicotyledons</taxon>
        <taxon>Gunneridae</taxon>
        <taxon>Pentapetalae</taxon>
        <taxon>rosids</taxon>
        <taxon>fabids</taxon>
        <taxon>Fabales</taxon>
        <taxon>Fabaceae</taxon>
        <taxon>Papilionoideae</taxon>
        <taxon>50 kb inversion clade</taxon>
        <taxon>NPAAA clade</taxon>
        <taxon>indigoferoid/millettioid clade</taxon>
        <taxon>Phaseoleae</taxon>
        <taxon>Mucuna</taxon>
    </lineage>
</organism>
<dbReference type="EMBL" id="QJKJ01007766">
    <property type="protein sequence ID" value="RDX82021.1"/>
    <property type="molecule type" value="Genomic_DNA"/>
</dbReference>
<feature type="non-terminal residue" evidence="1">
    <location>
        <position position="1"/>
    </location>
</feature>
<gene>
    <name evidence="1" type="ORF">CR513_37243</name>
</gene>
<sequence>MRLLGKAFTNQKVVRNIMVSMREKFEAKISAIEESCDMQTLTITELTSKLHVRVSMRSNEAIEGAFQTRGVKLNGYDDNNLGQEIDVQFANIMTKALPKSNLKFFKQKFGMFMANLKEEC</sequence>
<comment type="caution">
    <text evidence="1">The sequence shown here is derived from an EMBL/GenBank/DDBJ whole genome shotgun (WGS) entry which is preliminary data.</text>
</comment>
<accession>A0A371FUS3</accession>
<evidence type="ECO:0000313" key="1">
    <source>
        <dbReference type="EMBL" id="RDX82021.1"/>
    </source>
</evidence>
<dbReference type="STRING" id="157652.A0A371FUS3"/>